<name>A0A7S8MX68_9MICO</name>
<evidence type="ECO:0000313" key="1">
    <source>
        <dbReference type="EMBL" id="QPE04894.1"/>
    </source>
</evidence>
<keyword evidence="2" id="KW-1185">Reference proteome</keyword>
<protein>
    <submittedName>
        <fullName evidence="1">Uncharacterized protein</fullName>
    </submittedName>
</protein>
<dbReference type="EMBL" id="CP064760">
    <property type="protein sequence ID" value="QPE04894.1"/>
    <property type="molecule type" value="Genomic_DNA"/>
</dbReference>
<dbReference type="AlphaFoldDB" id="A0A7S8MX68"/>
<evidence type="ECO:0000313" key="2">
    <source>
        <dbReference type="Proteomes" id="UP000594480"/>
    </source>
</evidence>
<organism evidence="1 2">
    <name type="scientific">Microbacterium schleiferi</name>
    <dbReference type="NCBI Taxonomy" id="69362"/>
    <lineage>
        <taxon>Bacteria</taxon>
        <taxon>Bacillati</taxon>
        <taxon>Actinomycetota</taxon>
        <taxon>Actinomycetes</taxon>
        <taxon>Micrococcales</taxon>
        <taxon>Microbacteriaceae</taxon>
        <taxon>Microbacterium</taxon>
    </lineage>
</organism>
<sequence>MMITPVDSSAQAMVDAAPLPTDADLRRRTNLFVQLFRFIVLGWGMFRLAQH</sequence>
<accession>A0A7S8MX68</accession>
<dbReference type="RefSeq" id="WP_195692921.1">
    <property type="nucleotide sequence ID" value="NZ_CP064760.1"/>
</dbReference>
<dbReference type="Proteomes" id="UP000594480">
    <property type="component" value="Chromosome"/>
</dbReference>
<reference evidence="1 2" key="1">
    <citation type="submission" date="2020-11" db="EMBL/GenBank/DDBJ databases">
        <title>Amino acid is mineralized and recycled by bacteria in oceanic microbiome.</title>
        <authorList>
            <person name="Zheng L.Y."/>
        </authorList>
    </citation>
    <scope>NUCLEOTIDE SEQUENCE [LARGE SCALE GENOMIC DNA]</scope>
    <source>
        <strain evidence="1 2">A32-1</strain>
    </source>
</reference>
<dbReference type="KEGG" id="msf:IT882_01825"/>
<proteinExistence type="predicted"/>
<gene>
    <name evidence="1" type="ORF">IT882_01825</name>
</gene>